<dbReference type="InterPro" id="IPR034660">
    <property type="entry name" value="DinB/YfiT-like"/>
</dbReference>
<dbReference type="Gene3D" id="3.30.1050.10">
    <property type="entry name" value="SCP2 sterol-binding domain"/>
    <property type="match status" value="1"/>
</dbReference>
<gene>
    <name evidence="2" type="ORF">KDAU_50200</name>
</gene>
<proteinExistence type="predicted"/>
<reference evidence="3" key="1">
    <citation type="submission" date="2018-12" db="EMBL/GenBank/DDBJ databases">
        <title>Tengunoibacter tsumagoiensis gen. nov., sp. nov., Dictyobacter kobayashii sp. nov., D. alpinus sp. nov., and D. joshuensis sp. nov. and description of Dictyobacteraceae fam. nov. within the order Ktedonobacterales isolated from Tengu-no-mugimeshi.</title>
        <authorList>
            <person name="Wang C.M."/>
            <person name="Zheng Y."/>
            <person name="Sakai Y."/>
            <person name="Toyoda A."/>
            <person name="Minakuchi Y."/>
            <person name="Abe K."/>
            <person name="Yokota A."/>
            <person name="Yabe S."/>
        </authorList>
    </citation>
    <scope>NUCLEOTIDE SEQUENCE [LARGE SCALE GENOMIC DNA]</scope>
    <source>
        <strain evidence="3">S-27</strain>
    </source>
</reference>
<sequence>MEKVSLETRQHFIATDLFSLADQLLPFLQSCHPQAWEQRGKHVRKSEWTLRQTVAHLVSACEYYLLTLQCALQHETLTIQGFSQRKDLAPLNAQEILRRQHLQPAELIAALHQALVNTATLAQQATEDQLCCSVVVPVFNRSVSVIELLEMQLVHPGIVHASQVAVPANKEPLWKCYEQDYMHRMLDRFFRLMTLIYWPERGGAIHTTIQFLVAGPAGGQWYLSITPSGCDFSAGKVPGPQVTLWAANADTLCQFFTGQLALPQAILGRKLLLWGNLIFARKMSNLFSPI</sequence>
<dbReference type="SUPFAM" id="SSF55718">
    <property type="entry name" value="SCP-like"/>
    <property type="match status" value="1"/>
</dbReference>
<dbReference type="Pfam" id="PF02036">
    <property type="entry name" value="SCP2"/>
    <property type="match status" value="1"/>
</dbReference>
<dbReference type="EMBL" id="BIFQ01000001">
    <property type="protein sequence ID" value="GCE07691.1"/>
    <property type="molecule type" value="Genomic_DNA"/>
</dbReference>
<name>A0A401ZLD3_9CHLR</name>
<dbReference type="Proteomes" id="UP000287224">
    <property type="component" value="Unassembled WGS sequence"/>
</dbReference>
<dbReference type="InterPro" id="IPR036527">
    <property type="entry name" value="SCP2_sterol-bd_dom_sf"/>
</dbReference>
<feature type="domain" description="SCP2" evidence="1">
    <location>
        <begin position="206"/>
        <end position="287"/>
    </location>
</feature>
<protein>
    <recommendedName>
        <fullName evidence="1">SCP2 domain-containing protein</fullName>
    </recommendedName>
</protein>
<evidence type="ECO:0000313" key="3">
    <source>
        <dbReference type="Proteomes" id="UP000287224"/>
    </source>
</evidence>
<dbReference type="InterPro" id="IPR003033">
    <property type="entry name" value="SCP2_sterol-bd_dom"/>
</dbReference>
<accession>A0A401ZLD3</accession>
<organism evidence="2 3">
    <name type="scientific">Dictyobacter aurantiacus</name>
    <dbReference type="NCBI Taxonomy" id="1936993"/>
    <lineage>
        <taxon>Bacteria</taxon>
        <taxon>Bacillati</taxon>
        <taxon>Chloroflexota</taxon>
        <taxon>Ktedonobacteria</taxon>
        <taxon>Ktedonobacterales</taxon>
        <taxon>Dictyobacteraceae</taxon>
        <taxon>Dictyobacter</taxon>
    </lineage>
</organism>
<dbReference type="AlphaFoldDB" id="A0A401ZLD3"/>
<evidence type="ECO:0000259" key="1">
    <source>
        <dbReference type="Pfam" id="PF02036"/>
    </source>
</evidence>
<dbReference type="Gene3D" id="1.20.120.450">
    <property type="entry name" value="dinb family like domain"/>
    <property type="match status" value="1"/>
</dbReference>
<comment type="caution">
    <text evidence="2">The sequence shown here is derived from an EMBL/GenBank/DDBJ whole genome shotgun (WGS) entry which is preliminary data.</text>
</comment>
<keyword evidence="3" id="KW-1185">Reference proteome</keyword>
<dbReference type="SUPFAM" id="SSF109854">
    <property type="entry name" value="DinB/YfiT-like putative metalloenzymes"/>
    <property type="match status" value="1"/>
</dbReference>
<evidence type="ECO:0000313" key="2">
    <source>
        <dbReference type="EMBL" id="GCE07691.1"/>
    </source>
</evidence>